<evidence type="ECO:0000313" key="2">
    <source>
        <dbReference type="Proteomes" id="UP000199041"/>
    </source>
</evidence>
<sequence length="198" mass="23233">MNKLFLFILLMLILIASCSREMKLSASDYEWMPYKGNETLIFTSNKGDFDSVFFLKKDTLWGFPDAQSIFAPQCEGVRIFCRHTDSVIQDKSIRYLENDFCSIQKSKNGHTVLKVNLLTKDAVFYRLGPINLDSLNKVTPIVLETKKNRYKDVFVINGEDYSGYFRDRYDFVTKIYWSKSKGLIRFDKKKNAYWELTN</sequence>
<name>A0A1H4AQY3_9BACT</name>
<keyword evidence="2" id="KW-1185">Reference proteome</keyword>
<organism evidence="1 2">
    <name type="scientific">Arachidicoccus rhizosphaerae</name>
    <dbReference type="NCBI Taxonomy" id="551991"/>
    <lineage>
        <taxon>Bacteria</taxon>
        <taxon>Pseudomonadati</taxon>
        <taxon>Bacteroidota</taxon>
        <taxon>Chitinophagia</taxon>
        <taxon>Chitinophagales</taxon>
        <taxon>Chitinophagaceae</taxon>
        <taxon>Arachidicoccus</taxon>
    </lineage>
</organism>
<dbReference type="RefSeq" id="WP_091399335.1">
    <property type="nucleotide sequence ID" value="NZ_FNQY01000016.1"/>
</dbReference>
<dbReference type="Proteomes" id="UP000199041">
    <property type="component" value="Unassembled WGS sequence"/>
</dbReference>
<protein>
    <submittedName>
        <fullName evidence="1">Uncharacterized protein</fullName>
    </submittedName>
</protein>
<evidence type="ECO:0000313" key="1">
    <source>
        <dbReference type="EMBL" id="SEA38132.1"/>
    </source>
</evidence>
<proteinExistence type="predicted"/>
<dbReference type="PROSITE" id="PS51257">
    <property type="entry name" value="PROKAR_LIPOPROTEIN"/>
    <property type="match status" value="1"/>
</dbReference>
<reference evidence="1 2" key="1">
    <citation type="submission" date="2016-10" db="EMBL/GenBank/DDBJ databases">
        <authorList>
            <person name="de Groot N.N."/>
        </authorList>
    </citation>
    <scope>NUCLEOTIDE SEQUENCE [LARGE SCALE GENOMIC DNA]</scope>
    <source>
        <strain evidence="1 2">Vu-144</strain>
    </source>
</reference>
<dbReference type="OrthoDB" id="1429200at2"/>
<accession>A0A1H4AQY3</accession>
<dbReference type="EMBL" id="FNQY01000016">
    <property type="protein sequence ID" value="SEA38132.1"/>
    <property type="molecule type" value="Genomic_DNA"/>
</dbReference>
<dbReference type="AlphaFoldDB" id="A0A1H4AQY3"/>
<gene>
    <name evidence="1" type="ORF">SAMN05192529_11615</name>
</gene>